<gene>
    <name evidence="6" type="ORF">PVAND_011559</name>
</gene>
<feature type="compositionally biased region" description="Acidic residues" evidence="4">
    <location>
        <begin position="237"/>
        <end position="250"/>
    </location>
</feature>
<feature type="region of interest" description="Disordered" evidence="4">
    <location>
        <begin position="13"/>
        <end position="32"/>
    </location>
</feature>
<feature type="domain" description="Nuclear speckle splicing regulatory protein 1 N-terminal" evidence="5">
    <location>
        <begin position="47"/>
        <end position="165"/>
    </location>
</feature>
<dbReference type="InterPro" id="IPR018612">
    <property type="entry name" value="NSRP1_N"/>
</dbReference>
<evidence type="ECO:0000256" key="1">
    <source>
        <dbReference type="ARBA" id="ARBA00010126"/>
    </source>
</evidence>
<feature type="region of interest" description="Disordered" evidence="4">
    <location>
        <begin position="182"/>
        <end position="310"/>
    </location>
</feature>
<evidence type="ECO:0000256" key="2">
    <source>
        <dbReference type="ARBA" id="ARBA00023054"/>
    </source>
</evidence>
<dbReference type="EMBL" id="JADBJN010000001">
    <property type="protein sequence ID" value="KAG5682191.1"/>
    <property type="molecule type" value="Genomic_DNA"/>
</dbReference>
<protein>
    <recommendedName>
        <fullName evidence="5">Nuclear speckle splicing regulatory protein 1 N-terminal domain-containing protein</fullName>
    </recommendedName>
</protein>
<dbReference type="PANTHER" id="PTHR31938:SF4">
    <property type="entry name" value="NUCLEAR SPECKLE SPLICING REGULATORY PROTEIN 1"/>
    <property type="match status" value="1"/>
</dbReference>
<dbReference type="Pfam" id="PF09745">
    <property type="entry name" value="NSRP1_N"/>
    <property type="match status" value="1"/>
</dbReference>
<organism evidence="6 7">
    <name type="scientific">Polypedilum vanderplanki</name>
    <name type="common">Sleeping chironomid midge</name>
    <dbReference type="NCBI Taxonomy" id="319348"/>
    <lineage>
        <taxon>Eukaryota</taxon>
        <taxon>Metazoa</taxon>
        <taxon>Ecdysozoa</taxon>
        <taxon>Arthropoda</taxon>
        <taxon>Hexapoda</taxon>
        <taxon>Insecta</taxon>
        <taxon>Pterygota</taxon>
        <taxon>Neoptera</taxon>
        <taxon>Endopterygota</taxon>
        <taxon>Diptera</taxon>
        <taxon>Nematocera</taxon>
        <taxon>Chironomoidea</taxon>
        <taxon>Chironomidae</taxon>
        <taxon>Chironominae</taxon>
        <taxon>Polypedilum</taxon>
        <taxon>Polypedilum</taxon>
    </lineage>
</organism>
<feature type="compositionally biased region" description="Basic and acidic residues" evidence="4">
    <location>
        <begin position="283"/>
        <end position="310"/>
    </location>
</feature>
<evidence type="ECO:0000313" key="7">
    <source>
        <dbReference type="Proteomes" id="UP001107558"/>
    </source>
</evidence>
<evidence type="ECO:0000256" key="3">
    <source>
        <dbReference type="SAM" id="Coils"/>
    </source>
</evidence>
<evidence type="ECO:0000259" key="5">
    <source>
        <dbReference type="Pfam" id="PF09745"/>
    </source>
</evidence>
<keyword evidence="2 3" id="KW-0175">Coiled coil</keyword>
<name>A0A9J6CJZ6_POLVA</name>
<dbReference type="PANTHER" id="PTHR31938">
    <property type="entry name" value="NUCLEAR SPECKLE SPLICING REGULATORY PROTEIN 1"/>
    <property type="match status" value="1"/>
</dbReference>
<comment type="similarity">
    <text evidence="1">Belongs to the NSRP1 family.</text>
</comment>
<evidence type="ECO:0000256" key="4">
    <source>
        <dbReference type="SAM" id="MobiDB-lite"/>
    </source>
</evidence>
<evidence type="ECO:0000313" key="6">
    <source>
        <dbReference type="EMBL" id="KAG5682191.1"/>
    </source>
</evidence>
<dbReference type="InterPro" id="IPR042816">
    <property type="entry name" value="Nsrp1"/>
</dbReference>
<dbReference type="AlphaFoldDB" id="A0A9J6CJZ6"/>
<comment type="caution">
    <text evidence="6">The sequence shown here is derived from an EMBL/GenBank/DDBJ whole genome shotgun (WGS) entry which is preliminary data.</text>
</comment>
<dbReference type="Proteomes" id="UP001107558">
    <property type="component" value="Chromosome 1"/>
</dbReference>
<keyword evidence="7" id="KW-1185">Reference proteome</keyword>
<sequence>MAKQYGLIKPDKSVKNVFGSNSDSDDDTPAKKFSSIANNALKQKQFKQMHEQAMAEDASVFQYDEVYDDIQAKRNEAKLAKKTQEAKKPKYIGKLLETAEQRKKEYERRVERQVQKEREAEGEQFKDKESFVTSAYRQKLEEMKIAEEKEKREAYLESIGDVRKQSDLSGFYRHLYSQKIGDDDKIESKIKDVSITKSETVNKKNYRKRKSSDDDEQINEDEKKPDQQMHIQSNLDADSDFSIESSDDEEDKSKTKNKSIKKEPKSDEEMKPPSQSSSVNETIIKKESPAKENVDNNIEIKTEPDKPKKEKIDIWKKRTVGEIFDQALQRYFERKAIREQSR</sequence>
<accession>A0A9J6CJZ6</accession>
<feature type="coiled-coil region" evidence="3">
    <location>
        <begin position="67"/>
        <end position="157"/>
    </location>
</feature>
<proteinExistence type="inferred from homology"/>
<reference evidence="6" key="1">
    <citation type="submission" date="2021-03" db="EMBL/GenBank/DDBJ databases">
        <title>Chromosome level genome of the anhydrobiotic midge Polypedilum vanderplanki.</title>
        <authorList>
            <person name="Yoshida Y."/>
            <person name="Kikawada T."/>
            <person name="Gusev O."/>
        </authorList>
    </citation>
    <scope>NUCLEOTIDE SEQUENCE</scope>
    <source>
        <strain evidence="6">NIAS01</strain>
        <tissue evidence="6">Whole body or cell culture</tissue>
    </source>
</reference>
<dbReference type="OrthoDB" id="446635at2759"/>
<feature type="compositionally biased region" description="Basic and acidic residues" evidence="4">
    <location>
        <begin position="260"/>
        <end position="271"/>
    </location>
</feature>
<feature type="compositionally biased region" description="Basic and acidic residues" evidence="4">
    <location>
        <begin position="182"/>
        <end position="194"/>
    </location>
</feature>
<dbReference type="GO" id="GO:0000381">
    <property type="term" value="P:regulation of alternative mRNA splicing, via spliceosome"/>
    <property type="evidence" value="ECO:0007669"/>
    <property type="project" value="InterPro"/>
</dbReference>